<evidence type="ECO:0000313" key="5">
    <source>
        <dbReference type="Proteomes" id="UP000075260"/>
    </source>
</evidence>
<dbReference type="PANTHER" id="PTHR46344">
    <property type="entry name" value="OS02G0202900 PROTEIN"/>
    <property type="match status" value="1"/>
</dbReference>
<evidence type="ECO:0000256" key="2">
    <source>
        <dbReference type="ARBA" id="ARBA00022737"/>
    </source>
</evidence>
<evidence type="ECO:0008006" key="6">
    <source>
        <dbReference type="Google" id="ProtNLM"/>
    </source>
</evidence>
<dbReference type="Gene3D" id="2.120.10.80">
    <property type="entry name" value="Kelch-type beta propeller"/>
    <property type="match status" value="1"/>
</dbReference>
<keyword evidence="2" id="KW-0677">Repeat</keyword>
<evidence type="ECO:0000313" key="4">
    <source>
        <dbReference type="EMBL" id="KYF67507.1"/>
    </source>
</evidence>
<dbReference type="SUPFAM" id="SSF117281">
    <property type="entry name" value="Kelch motif"/>
    <property type="match status" value="1"/>
</dbReference>
<dbReference type="SMART" id="SM00612">
    <property type="entry name" value="Kelch"/>
    <property type="match status" value="5"/>
</dbReference>
<dbReference type="InterPro" id="IPR037293">
    <property type="entry name" value="Gal_Oxidase_central_sf"/>
</dbReference>
<dbReference type="InterPro" id="IPR006652">
    <property type="entry name" value="Kelch_1"/>
</dbReference>
<dbReference type="PANTHER" id="PTHR46344:SF27">
    <property type="entry name" value="KELCH REPEAT SUPERFAMILY PROTEIN"/>
    <property type="match status" value="1"/>
</dbReference>
<dbReference type="InterPro" id="IPR011498">
    <property type="entry name" value="Kelch_2"/>
</dbReference>
<evidence type="ECO:0000256" key="3">
    <source>
        <dbReference type="SAM" id="SignalP"/>
    </source>
</evidence>
<dbReference type="Proteomes" id="UP000075260">
    <property type="component" value="Unassembled WGS sequence"/>
</dbReference>
<dbReference type="EMBL" id="JEMA01000645">
    <property type="protein sequence ID" value="KYF67507.1"/>
    <property type="molecule type" value="Genomic_DNA"/>
</dbReference>
<dbReference type="SUPFAM" id="SSF50965">
    <property type="entry name" value="Galactose oxidase, central domain"/>
    <property type="match status" value="1"/>
</dbReference>
<feature type="chain" id="PRO_5007566970" description="Galactose oxidase" evidence="3">
    <location>
        <begin position="21"/>
        <end position="394"/>
    </location>
</feature>
<evidence type="ECO:0000256" key="1">
    <source>
        <dbReference type="ARBA" id="ARBA00022441"/>
    </source>
</evidence>
<name>A0A150QHP0_SORCE</name>
<dbReference type="InterPro" id="IPR015915">
    <property type="entry name" value="Kelch-typ_b-propeller"/>
</dbReference>
<dbReference type="Pfam" id="PF07646">
    <property type="entry name" value="Kelch_2"/>
    <property type="match status" value="1"/>
</dbReference>
<keyword evidence="1" id="KW-0880">Kelch repeat</keyword>
<dbReference type="AlphaFoldDB" id="A0A150QHP0"/>
<dbReference type="Gene3D" id="2.130.10.80">
    <property type="entry name" value="Galactose oxidase/kelch, beta-propeller"/>
    <property type="match status" value="3"/>
</dbReference>
<accession>A0A150QHP0</accession>
<feature type="signal peptide" evidence="3">
    <location>
        <begin position="1"/>
        <end position="20"/>
    </location>
</feature>
<dbReference type="OrthoDB" id="5524970at2"/>
<protein>
    <recommendedName>
        <fullName evidence="6">Galactose oxidase</fullName>
    </recommendedName>
</protein>
<dbReference type="RefSeq" id="WP_061609806.1">
    <property type="nucleotide sequence ID" value="NZ_JEMA01000645.1"/>
</dbReference>
<comment type="caution">
    <text evidence="4">The sequence shown here is derived from an EMBL/GenBank/DDBJ whole genome shotgun (WGS) entry which is preliminary data.</text>
</comment>
<sequence length="394" mass="41603">MQLIAHLQRWWLPLTILAMAASGCSGGDGDAASPELASAAPRVGARGEALRTHPIWAPAGSMISGRHLHTATLLANGKVLVTGGRGADTDWRYWASAELYSPATNAWTAAASMSAVRFEHAAARLQSGKVLVTGGRDALERALASAELYDPATDTWTAVSPMVLARHGHSATQLLNGKVLVVGGGNGTELYDPATDTWTIDDAAGVGRDLHSVTVLRDGKVMVLREGLYPRLYDPVTNTWTTGRSMREPREGHAAALLPSGKVLVTGGINEKTGRYFSSALAYDPVADAWTDAGSMSHGRALHTATRLPGGKVLVVGSYDGLEEEGSHALASTDLYDPDTNTWIDAGAMSTTAYWHTATLLSTGQVLVAGGSSYETVRTWPTAELYTPAPMRSP</sequence>
<proteinExistence type="predicted"/>
<dbReference type="InterPro" id="IPR011043">
    <property type="entry name" value="Gal_Oxase/kelch_b-propeller"/>
</dbReference>
<reference evidence="4 5" key="1">
    <citation type="submission" date="2014-02" db="EMBL/GenBank/DDBJ databases">
        <title>The small core and large imbalanced accessory genome model reveals a collaborative survival strategy of Sorangium cellulosum strains in nature.</title>
        <authorList>
            <person name="Han K."/>
            <person name="Peng R."/>
            <person name="Blom J."/>
            <person name="Li Y.-Z."/>
        </authorList>
    </citation>
    <scope>NUCLEOTIDE SEQUENCE [LARGE SCALE GENOMIC DNA]</scope>
    <source>
        <strain evidence="4 5">So0008-312</strain>
    </source>
</reference>
<keyword evidence="3" id="KW-0732">Signal</keyword>
<dbReference type="Pfam" id="PF01344">
    <property type="entry name" value="Kelch_1"/>
    <property type="match status" value="3"/>
</dbReference>
<gene>
    <name evidence="4" type="ORF">BE15_20200</name>
</gene>
<organism evidence="4 5">
    <name type="scientific">Sorangium cellulosum</name>
    <name type="common">Polyangium cellulosum</name>
    <dbReference type="NCBI Taxonomy" id="56"/>
    <lineage>
        <taxon>Bacteria</taxon>
        <taxon>Pseudomonadati</taxon>
        <taxon>Myxococcota</taxon>
        <taxon>Polyangia</taxon>
        <taxon>Polyangiales</taxon>
        <taxon>Polyangiaceae</taxon>
        <taxon>Sorangium</taxon>
    </lineage>
</organism>